<reference evidence="3" key="1">
    <citation type="journal article" date="2020" name="Genome Biol.">
        <title>Gamete binning: chromosome-level and haplotype-resolved genome assembly enabled by high-throughput single-cell sequencing of gamete genomes.</title>
        <authorList>
            <person name="Campoy J.A."/>
            <person name="Sun H."/>
            <person name="Goel M."/>
            <person name="Jiao W.-B."/>
            <person name="Folz-Donahue K."/>
            <person name="Wang N."/>
            <person name="Rubio M."/>
            <person name="Liu C."/>
            <person name="Kukat C."/>
            <person name="Ruiz D."/>
            <person name="Huettel B."/>
            <person name="Schneeberger K."/>
        </authorList>
    </citation>
    <scope>NUCLEOTIDE SEQUENCE [LARGE SCALE GENOMIC DNA]</scope>
    <source>
        <strain evidence="3">cv. Rojo Pasion</strain>
    </source>
</reference>
<accession>A0A6J5XEN4</accession>
<dbReference type="AlphaFoldDB" id="A0A6J5XEN4"/>
<feature type="chain" id="PRO_5027034282" evidence="1">
    <location>
        <begin position="20"/>
        <end position="226"/>
    </location>
</feature>
<sequence>MGNPHQFIILFHRWTLCHGSSDNLDSICHINGVRKIGLGWGTTPRLLKKLNLPVLEIKGKDCVPLSKDLVGKGEKSTFLSEFVWGRELLGEAPHTNQTMLYEGLKDLSMGSKLQNPNFHIDISIEGVMLRVADVYLRLPEQGVDKSGVLHVNTDHIGAQAQAPFIFCIIQGYNEWLNAISCVWMAEDAQGMFRGSSPASDPTFMVVEFVRDHFKEGLRTRIKLLAC</sequence>
<organism evidence="2 3">
    <name type="scientific">Prunus armeniaca</name>
    <name type="common">Apricot</name>
    <name type="synonym">Armeniaca vulgaris</name>
    <dbReference type="NCBI Taxonomy" id="36596"/>
    <lineage>
        <taxon>Eukaryota</taxon>
        <taxon>Viridiplantae</taxon>
        <taxon>Streptophyta</taxon>
        <taxon>Embryophyta</taxon>
        <taxon>Tracheophyta</taxon>
        <taxon>Spermatophyta</taxon>
        <taxon>Magnoliopsida</taxon>
        <taxon>eudicotyledons</taxon>
        <taxon>Gunneridae</taxon>
        <taxon>Pentapetalae</taxon>
        <taxon>rosids</taxon>
        <taxon>fabids</taxon>
        <taxon>Rosales</taxon>
        <taxon>Rosaceae</taxon>
        <taxon>Amygdaloideae</taxon>
        <taxon>Amygdaleae</taxon>
        <taxon>Prunus</taxon>
    </lineage>
</organism>
<feature type="signal peptide" evidence="1">
    <location>
        <begin position="1"/>
        <end position="19"/>
    </location>
</feature>
<keyword evidence="3" id="KW-1185">Reference proteome</keyword>
<protein>
    <submittedName>
        <fullName evidence="2">Uncharacterized protein</fullName>
    </submittedName>
</protein>
<proteinExistence type="predicted"/>
<keyword evidence="1" id="KW-0732">Signal</keyword>
<dbReference type="Proteomes" id="UP000507245">
    <property type="component" value="Unassembled WGS sequence"/>
</dbReference>
<evidence type="ECO:0000256" key="1">
    <source>
        <dbReference type="SAM" id="SignalP"/>
    </source>
</evidence>
<evidence type="ECO:0000313" key="3">
    <source>
        <dbReference type="Proteomes" id="UP000507245"/>
    </source>
</evidence>
<name>A0A6J5XEN4_PRUAR</name>
<evidence type="ECO:0000313" key="2">
    <source>
        <dbReference type="EMBL" id="CAB4311401.1"/>
    </source>
</evidence>
<gene>
    <name evidence="2" type="ORF">ORAREDHAP_LOCUS33547</name>
</gene>
<dbReference type="EMBL" id="CAEKKB010000005">
    <property type="protein sequence ID" value="CAB4311401.1"/>
    <property type="molecule type" value="Genomic_DNA"/>
</dbReference>